<dbReference type="Proteomes" id="UP000188613">
    <property type="component" value="Unassembled WGS sequence"/>
</dbReference>
<dbReference type="AlphaFoldDB" id="A0A1V2A895"/>
<accession>A0A1V2A895</accession>
<name>A0A1V2A895_9BACI</name>
<keyword evidence="2" id="KW-1185">Reference proteome</keyword>
<evidence type="ECO:0000313" key="2">
    <source>
        <dbReference type="Proteomes" id="UP000188613"/>
    </source>
</evidence>
<dbReference type="EMBL" id="MSFI01000012">
    <property type="protein sequence ID" value="OMP67082.1"/>
    <property type="molecule type" value="Genomic_DNA"/>
</dbReference>
<organism evidence="1 2">
    <name type="scientific">Domibacillus epiphyticus</name>
    <dbReference type="NCBI Taxonomy" id="1714355"/>
    <lineage>
        <taxon>Bacteria</taxon>
        <taxon>Bacillati</taxon>
        <taxon>Bacillota</taxon>
        <taxon>Bacilli</taxon>
        <taxon>Bacillales</taxon>
        <taxon>Bacillaceae</taxon>
        <taxon>Domibacillus</taxon>
    </lineage>
</organism>
<evidence type="ECO:0000313" key="1">
    <source>
        <dbReference type="EMBL" id="OMP67082.1"/>
    </source>
</evidence>
<comment type="caution">
    <text evidence="1">The sequence shown here is derived from an EMBL/GenBank/DDBJ whole genome shotgun (WGS) entry which is preliminary data.</text>
</comment>
<protein>
    <submittedName>
        <fullName evidence="1">Uncharacterized protein</fullName>
    </submittedName>
</protein>
<proteinExistence type="predicted"/>
<sequence length="158" mass="18307">MTQAITLQEIKVLKNRPYWAVFCIYWTKSGGAKGVKKEERPLLYIGQPELKRVHPVMQKVVKAESEVIIKEAMDEKEKKKPLESVKLKPFREMNVNEKVVYLAQRRIPVPCRFEWKDGSVHGIIERFDGENVWVLDESGEKTVRVPIADMVYIHIAGT</sequence>
<dbReference type="STRING" id="1714355.BTO28_08860"/>
<reference evidence="1 2" key="1">
    <citation type="submission" date="2016-12" db="EMBL/GenBank/DDBJ databases">
        <title>Domibacillus sp. SAB 38T whole genome sequencing.</title>
        <authorList>
            <person name="Verma A."/>
            <person name="Ojha A.K."/>
            <person name="Krishnamurthi S."/>
        </authorList>
    </citation>
    <scope>NUCLEOTIDE SEQUENCE [LARGE SCALE GENOMIC DNA]</scope>
    <source>
        <strain evidence="1 2">SAB 38</strain>
    </source>
</reference>
<gene>
    <name evidence="1" type="ORF">BTO28_08860</name>
</gene>